<accession>A0A2N1MKT7</accession>
<comment type="caution">
    <text evidence="1">The sequence shown here is derived from an EMBL/GenBank/DDBJ whole genome shotgun (WGS) entry which is preliminary data.</text>
</comment>
<reference evidence="1 2" key="2">
    <citation type="submission" date="2017-10" db="EMBL/GenBank/DDBJ databases">
        <title>Extensive intraspecific genome diversity in a model arbuscular mycorrhizal fungus.</title>
        <authorList>
            <person name="Chen E.C.H."/>
            <person name="Morin E."/>
            <person name="Baudet D."/>
            <person name="Noel J."/>
            <person name="Ndikumana S."/>
            <person name="Charron P."/>
            <person name="St-Onge C."/>
            <person name="Giorgi J."/>
            <person name="Grigoriev I.V."/>
            <person name="Roux C."/>
            <person name="Martin F.M."/>
            <person name="Corradi N."/>
        </authorList>
    </citation>
    <scope>NUCLEOTIDE SEQUENCE [LARGE SCALE GENOMIC DNA]</scope>
    <source>
        <strain evidence="1 2">C2</strain>
    </source>
</reference>
<sequence length="197" mass="22819">MYEIVASWEFTNPSVCDIIVSSKRTNGFKWNAATLEGLKEYIRKNMKPPSLEKDGTVLKFINGDKERYSPQNDQDFCKMLRLFVSKNNFKLIVVIETLSKAFSDRQVWAPARKNITGPNGHGPVDFAIDLLQTAKTVGVTEVKDEDFYKGIAQNAVQLESALSNRKRKQVRWREEKNLKNLIGWFRDFDEFYWIDAI</sequence>
<reference evidence="1 2" key="1">
    <citation type="submission" date="2016-04" db="EMBL/GenBank/DDBJ databases">
        <title>Genome analyses suggest a sexual origin of heterokaryosis in a supposedly ancient asexual fungus.</title>
        <authorList>
            <person name="Ropars J."/>
            <person name="Sedzielewska K."/>
            <person name="Noel J."/>
            <person name="Charron P."/>
            <person name="Farinelli L."/>
            <person name="Marton T."/>
            <person name="Kruger M."/>
            <person name="Pelin A."/>
            <person name="Brachmann A."/>
            <person name="Corradi N."/>
        </authorList>
    </citation>
    <scope>NUCLEOTIDE SEQUENCE [LARGE SCALE GENOMIC DNA]</scope>
    <source>
        <strain evidence="1 2">C2</strain>
    </source>
</reference>
<dbReference type="EMBL" id="LLXL01001974">
    <property type="protein sequence ID" value="PKK62257.1"/>
    <property type="molecule type" value="Genomic_DNA"/>
</dbReference>
<dbReference type="VEuPathDB" id="FungiDB:FUN_014758"/>
<dbReference type="Proteomes" id="UP000233469">
    <property type="component" value="Unassembled WGS sequence"/>
</dbReference>
<protein>
    <submittedName>
        <fullName evidence="1">Uncharacterized protein</fullName>
    </submittedName>
</protein>
<evidence type="ECO:0000313" key="2">
    <source>
        <dbReference type="Proteomes" id="UP000233469"/>
    </source>
</evidence>
<proteinExistence type="predicted"/>
<organism evidence="1 2">
    <name type="scientific">Rhizophagus irregularis</name>
    <dbReference type="NCBI Taxonomy" id="588596"/>
    <lineage>
        <taxon>Eukaryota</taxon>
        <taxon>Fungi</taxon>
        <taxon>Fungi incertae sedis</taxon>
        <taxon>Mucoromycota</taxon>
        <taxon>Glomeromycotina</taxon>
        <taxon>Glomeromycetes</taxon>
        <taxon>Glomerales</taxon>
        <taxon>Glomeraceae</taxon>
        <taxon>Rhizophagus</taxon>
    </lineage>
</organism>
<name>A0A2N1MKT7_9GLOM</name>
<dbReference type="VEuPathDB" id="FungiDB:RhiirA1_462504"/>
<evidence type="ECO:0000313" key="1">
    <source>
        <dbReference type="EMBL" id="PKK62257.1"/>
    </source>
</evidence>
<gene>
    <name evidence="1" type="ORF">RhiirC2_717837</name>
</gene>
<dbReference type="AlphaFoldDB" id="A0A2N1MKT7"/>